<accession>A0A6B0UI99</accession>
<dbReference type="AlphaFoldDB" id="A0A6B0UI99"/>
<reference evidence="1" key="1">
    <citation type="submission" date="2019-12" db="EMBL/GenBank/DDBJ databases">
        <title>An insight into the sialome of adult female Ixodes ricinus ticks feeding for 6 days.</title>
        <authorList>
            <person name="Perner J."/>
            <person name="Ribeiro J.M.C."/>
        </authorList>
    </citation>
    <scope>NUCLEOTIDE SEQUENCE</scope>
    <source>
        <strain evidence="1">Semi-engorged</strain>
        <tissue evidence="1">Salivary glands</tissue>
    </source>
</reference>
<sequence length="99" mass="10862">MRLSHWSISLCVSSKCRAAMSLMSRSVRVSPTCCTHRSISEVCLFCSRPSVSSRSRTMSPTATAYVCSRFSMVSKAGEWMSVWYMCGNRESGVSSSALA</sequence>
<dbReference type="EMBL" id="GIFC01005880">
    <property type="protein sequence ID" value="MXU87963.1"/>
    <property type="molecule type" value="Transcribed_RNA"/>
</dbReference>
<protein>
    <submittedName>
        <fullName evidence="1">Putative secreted protein</fullName>
    </submittedName>
</protein>
<organism evidence="1">
    <name type="scientific">Ixodes ricinus</name>
    <name type="common">Common tick</name>
    <name type="synonym">Acarus ricinus</name>
    <dbReference type="NCBI Taxonomy" id="34613"/>
    <lineage>
        <taxon>Eukaryota</taxon>
        <taxon>Metazoa</taxon>
        <taxon>Ecdysozoa</taxon>
        <taxon>Arthropoda</taxon>
        <taxon>Chelicerata</taxon>
        <taxon>Arachnida</taxon>
        <taxon>Acari</taxon>
        <taxon>Parasitiformes</taxon>
        <taxon>Ixodida</taxon>
        <taxon>Ixodoidea</taxon>
        <taxon>Ixodidae</taxon>
        <taxon>Ixodinae</taxon>
        <taxon>Ixodes</taxon>
    </lineage>
</organism>
<name>A0A6B0UI99_IXORI</name>
<evidence type="ECO:0000313" key="1">
    <source>
        <dbReference type="EMBL" id="MXU87963.1"/>
    </source>
</evidence>
<proteinExistence type="predicted"/>